<dbReference type="InterPro" id="IPR022353">
    <property type="entry name" value="Insulin_CS"/>
</dbReference>
<comment type="similarity">
    <text evidence="3 10">Belongs to the insulin family.</text>
</comment>
<keyword evidence="5 10" id="KW-0964">Secreted</keyword>
<feature type="transmembrane region" description="Helical" evidence="11">
    <location>
        <begin position="25"/>
        <end position="43"/>
    </location>
</feature>
<keyword evidence="6 10" id="KW-0313">Glucose metabolism</keyword>
<comment type="function">
    <text evidence="1 10">Insulin decreases blood glucose concentration. It increases cell permeability to monosaccharides, amino acids and fatty acids. It accelerates glycolysis, the pentose phosphate cycle, and glycogen synthesis in liver.</text>
</comment>
<keyword evidence="7 10" id="KW-0372">Hormone</keyword>
<comment type="caution">
    <text evidence="13">The sequence shown here is derived from an EMBL/GenBank/DDBJ whole genome shotgun (WGS) entry which is preliminary data.</text>
</comment>
<feature type="non-terminal residue" evidence="13">
    <location>
        <position position="1"/>
    </location>
</feature>
<gene>
    <name evidence="13" type="ORF">RIMI_LOCUS507764</name>
</gene>
<dbReference type="InterPro" id="IPR022352">
    <property type="entry name" value="Ins/IGF/rlx"/>
</dbReference>
<feature type="domain" description="Insulin-like" evidence="12">
    <location>
        <begin position="53"/>
        <end position="131"/>
    </location>
</feature>
<evidence type="ECO:0000256" key="5">
    <source>
        <dbReference type="ARBA" id="ARBA00022525"/>
    </source>
</evidence>
<keyword evidence="11" id="KW-0812">Transmembrane</keyword>
<dbReference type="PRINTS" id="PR00277">
    <property type="entry name" value="INSULIN"/>
</dbReference>
<keyword evidence="14" id="KW-1185">Reference proteome</keyword>
<keyword evidence="9 10" id="KW-0119">Carbohydrate metabolism</keyword>
<dbReference type="PROSITE" id="PS00262">
    <property type="entry name" value="INSULIN"/>
    <property type="match status" value="1"/>
</dbReference>
<reference evidence="13" key="1">
    <citation type="submission" date="2023-07" db="EMBL/GenBank/DDBJ databases">
        <authorList>
            <person name="Stuckert A."/>
        </authorList>
    </citation>
    <scope>NUCLEOTIDE SEQUENCE</scope>
</reference>
<organism evidence="13 14">
    <name type="scientific">Ranitomeya imitator</name>
    <name type="common">mimic poison frog</name>
    <dbReference type="NCBI Taxonomy" id="111125"/>
    <lineage>
        <taxon>Eukaryota</taxon>
        <taxon>Metazoa</taxon>
        <taxon>Chordata</taxon>
        <taxon>Craniata</taxon>
        <taxon>Vertebrata</taxon>
        <taxon>Euteleostomi</taxon>
        <taxon>Amphibia</taxon>
        <taxon>Batrachia</taxon>
        <taxon>Anura</taxon>
        <taxon>Neobatrachia</taxon>
        <taxon>Hyloidea</taxon>
        <taxon>Dendrobatidae</taxon>
        <taxon>Dendrobatinae</taxon>
        <taxon>Ranitomeya</taxon>
    </lineage>
</organism>
<evidence type="ECO:0000256" key="7">
    <source>
        <dbReference type="ARBA" id="ARBA00022702"/>
    </source>
</evidence>
<evidence type="ECO:0000256" key="11">
    <source>
        <dbReference type="SAM" id="Phobius"/>
    </source>
</evidence>
<comment type="subcellular location">
    <subcellularLocation>
        <location evidence="2 10">Secreted</location>
    </subcellularLocation>
</comment>
<dbReference type="Proteomes" id="UP001176940">
    <property type="component" value="Unassembled WGS sequence"/>
</dbReference>
<dbReference type="InterPro" id="IPR004825">
    <property type="entry name" value="Insulin"/>
</dbReference>
<dbReference type="InterPro" id="IPR036438">
    <property type="entry name" value="Insulin-like_sf"/>
</dbReference>
<evidence type="ECO:0000256" key="9">
    <source>
        <dbReference type="ARBA" id="ARBA00023277"/>
    </source>
</evidence>
<dbReference type="InterPro" id="IPR016179">
    <property type="entry name" value="Insulin-like"/>
</dbReference>
<evidence type="ECO:0000313" key="14">
    <source>
        <dbReference type="Proteomes" id="UP001176940"/>
    </source>
</evidence>
<evidence type="ECO:0000313" key="13">
    <source>
        <dbReference type="EMBL" id="CAJ0917418.1"/>
    </source>
</evidence>
<dbReference type="Gene3D" id="1.10.100.10">
    <property type="entry name" value="Insulin-like"/>
    <property type="match status" value="1"/>
</dbReference>
<evidence type="ECO:0000259" key="12">
    <source>
        <dbReference type="SMART" id="SM00078"/>
    </source>
</evidence>
<dbReference type="PRINTS" id="PR00276">
    <property type="entry name" value="INSULINFAMLY"/>
</dbReference>
<comment type="subunit">
    <text evidence="4 10">Heterodimer of a B chain and an A chain linked by two disulfide bonds.</text>
</comment>
<evidence type="ECO:0000256" key="8">
    <source>
        <dbReference type="ARBA" id="ARBA00023157"/>
    </source>
</evidence>
<dbReference type="CDD" id="cd04367">
    <property type="entry name" value="IlGF_insulin_like"/>
    <property type="match status" value="1"/>
</dbReference>
<sequence length="132" mass="15021">EHEDHTYTCYPSLRSFSSTSLDPPSIMALWIQCLPLAVLLILFTPTTQALANQHLCGPHLVEALYLVCGERGFYYYPKVRRDLEQPLVNGGQGSDLDGMQLPSQEYQMRKRGIVEQCCHSTCSLYELENYCN</sequence>
<evidence type="ECO:0000256" key="10">
    <source>
        <dbReference type="RuleBase" id="RU000406"/>
    </source>
</evidence>
<evidence type="ECO:0000256" key="3">
    <source>
        <dbReference type="ARBA" id="ARBA00009034"/>
    </source>
</evidence>
<evidence type="ECO:0000256" key="2">
    <source>
        <dbReference type="ARBA" id="ARBA00004613"/>
    </source>
</evidence>
<keyword evidence="8" id="KW-1015">Disulfide bond</keyword>
<accession>A0ABN9KS57</accession>
<protein>
    <recommendedName>
        <fullName evidence="10">Insulin</fullName>
    </recommendedName>
</protein>
<dbReference type="PANTHER" id="PTHR11454:SF9">
    <property type="entry name" value="INSULIN"/>
    <property type="match status" value="1"/>
</dbReference>
<dbReference type="Pfam" id="PF00049">
    <property type="entry name" value="Insulin"/>
    <property type="match status" value="1"/>
</dbReference>
<evidence type="ECO:0000256" key="6">
    <source>
        <dbReference type="ARBA" id="ARBA00022526"/>
    </source>
</evidence>
<dbReference type="SUPFAM" id="SSF56994">
    <property type="entry name" value="Insulin-like"/>
    <property type="match status" value="1"/>
</dbReference>
<keyword evidence="11" id="KW-1133">Transmembrane helix</keyword>
<evidence type="ECO:0000256" key="4">
    <source>
        <dbReference type="ARBA" id="ARBA00011207"/>
    </source>
</evidence>
<keyword evidence="11" id="KW-0472">Membrane</keyword>
<proteinExistence type="inferred from homology"/>
<name>A0ABN9KS57_9NEOB</name>
<dbReference type="PANTHER" id="PTHR11454">
    <property type="entry name" value="INSULIN/INSULIN GROWTH FACTOR"/>
    <property type="match status" value="1"/>
</dbReference>
<dbReference type="EMBL" id="CAUEEQ010000606">
    <property type="protein sequence ID" value="CAJ0917418.1"/>
    <property type="molecule type" value="Genomic_DNA"/>
</dbReference>
<dbReference type="SMART" id="SM00078">
    <property type="entry name" value="IlGF"/>
    <property type="match status" value="1"/>
</dbReference>
<evidence type="ECO:0000256" key="1">
    <source>
        <dbReference type="ARBA" id="ARBA00002985"/>
    </source>
</evidence>